<dbReference type="SUPFAM" id="SSF51197">
    <property type="entry name" value="Clavaminate synthase-like"/>
    <property type="match status" value="1"/>
</dbReference>
<feature type="domain" description="TauD/TfdA-like" evidence="6">
    <location>
        <begin position="42"/>
        <end position="310"/>
    </location>
</feature>
<keyword evidence="2" id="KW-0479">Metal-binding</keyword>
<organism evidence="7 8">
    <name type="scientific">Fistulina hepatica ATCC 64428</name>
    <dbReference type="NCBI Taxonomy" id="1128425"/>
    <lineage>
        <taxon>Eukaryota</taxon>
        <taxon>Fungi</taxon>
        <taxon>Dikarya</taxon>
        <taxon>Basidiomycota</taxon>
        <taxon>Agaricomycotina</taxon>
        <taxon>Agaricomycetes</taxon>
        <taxon>Agaricomycetidae</taxon>
        <taxon>Agaricales</taxon>
        <taxon>Fistulinaceae</taxon>
        <taxon>Fistulina</taxon>
    </lineage>
</organism>
<evidence type="ECO:0000256" key="2">
    <source>
        <dbReference type="ARBA" id="ARBA00022723"/>
    </source>
</evidence>
<evidence type="ECO:0000313" key="7">
    <source>
        <dbReference type="EMBL" id="KIY53378.1"/>
    </source>
</evidence>
<keyword evidence="3 7" id="KW-0223">Dioxygenase</keyword>
<evidence type="ECO:0000259" key="6">
    <source>
        <dbReference type="Pfam" id="PF02668"/>
    </source>
</evidence>
<name>A0A0D7ARE6_9AGAR</name>
<accession>A0A0D7ARE6</accession>
<dbReference type="GO" id="GO:0005737">
    <property type="term" value="C:cytoplasm"/>
    <property type="evidence" value="ECO:0007669"/>
    <property type="project" value="TreeGrafter"/>
</dbReference>
<dbReference type="EMBL" id="KN881618">
    <property type="protein sequence ID" value="KIY53378.1"/>
    <property type="molecule type" value="Genomic_DNA"/>
</dbReference>
<keyword evidence="5" id="KW-0408">Iron</keyword>
<gene>
    <name evidence="7" type="ORF">FISHEDRAFT_33455</name>
</gene>
<dbReference type="PANTHER" id="PTHR30468:SF1">
    <property type="entry name" value="ALPHA-KETOGLUTARATE-DEPENDENT SULFONATE DIOXYGENASE"/>
    <property type="match status" value="1"/>
</dbReference>
<keyword evidence="8" id="KW-1185">Reference proteome</keyword>
<dbReference type="Proteomes" id="UP000054144">
    <property type="component" value="Unassembled WGS sequence"/>
</dbReference>
<evidence type="ECO:0000256" key="4">
    <source>
        <dbReference type="ARBA" id="ARBA00023002"/>
    </source>
</evidence>
<dbReference type="InterPro" id="IPR003819">
    <property type="entry name" value="TauD/TfdA-like"/>
</dbReference>
<dbReference type="OrthoDB" id="10257314at2759"/>
<comment type="similarity">
    <text evidence="1">Belongs to the TfdA dioxygenase family.</text>
</comment>
<dbReference type="InterPro" id="IPR042098">
    <property type="entry name" value="TauD-like_sf"/>
</dbReference>
<evidence type="ECO:0000313" key="8">
    <source>
        <dbReference type="Proteomes" id="UP000054144"/>
    </source>
</evidence>
<dbReference type="PANTHER" id="PTHR30468">
    <property type="entry name" value="ALPHA-KETOGLUTARATE-DEPENDENT SULFONATE DIOXYGENASE"/>
    <property type="match status" value="1"/>
</dbReference>
<sequence length="327" mass="36979">MPSFSPEPLPPLLPFEHVDPGFRALKHANPRAFLDGATSIVDFTPRLGTEIRGINLAKLDSDGRDQLALEVAKRGVMVFRDQQEFIDSPPEFWQGWGRHFGRLHDHPTLAHVKGHTEFHIVYRDERFGATDLANKISSIGWHSDISFELQPPGLTTFFLLDQPPSGGDTLFQSSGAVLKRLSPTFVNFLRTLKAENSSVEQAATVKGYKLPERRPPSNNIHPVVRRHPVTAEEVLYVNPVFTKRIVGLKKEESESLLKFLFDVINKSGDTQTRLRWQPYTVAIWDNRVTNHSIVVDFENMPGRRHGLRITPQAERPIPASDGLKMDE</sequence>
<dbReference type="InterPro" id="IPR051323">
    <property type="entry name" value="AtsK-like"/>
</dbReference>
<keyword evidence="4" id="KW-0560">Oxidoreductase</keyword>
<evidence type="ECO:0000256" key="3">
    <source>
        <dbReference type="ARBA" id="ARBA00022964"/>
    </source>
</evidence>
<evidence type="ECO:0000256" key="5">
    <source>
        <dbReference type="ARBA" id="ARBA00023004"/>
    </source>
</evidence>
<reference evidence="7 8" key="1">
    <citation type="journal article" date="2015" name="Fungal Genet. Biol.">
        <title>Evolution of novel wood decay mechanisms in Agaricales revealed by the genome sequences of Fistulina hepatica and Cylindrobasidium torrendii.</title>
        <authorList>
            <person name="Floudas D."/>
            <person name="Held B.W."/>
            <person name="Riley R."/>
            <person name="Nagy L.G."/>
            <person name="Koehler G."/>
            <person name="Ransdell A.S."/>
            <person name="Younus H."/>
            <person name="Chow J."/>
            <person name="Chiniquy J."/>
            <person name="Lipzen A."/>
            <person name="Tritt A."/>
            <person name="Sun H."/>
            <person name="Haridas S."/>
            <person name="LaButti K."/>
            <person name="Ohm R.A."/>
            <person name="Kues U."/>
            <person name="Blanchette R.A."/>
            <person name="Grigoriev I.V."/>
            <person name="Minto R.E."/>
            <person name="Hibbett D.S."/>
        </authorList>
    </citation>
    <scope>NUCLEOTIDE SEQUENCE [LARGE SCALE GENOMIC DNA]</scope>
    <source>
        <strain evidence="7 8">ATCC 64428</strain>
    </source>
</reference>
<proteinExistence type="inferred from homology"/>
<dbReference type="GO" id="GO:0016706">
    <property type="term" value="F:2-oxoglutarate-dependent dioxygenase activity"/>
    <property type="evidence" value="ECO:0007669"/>
    <property type="project" value="TreeGrafter"/>
</dbReference>
<protein>
    <submittedName>
        <fullName evidence="7">Taurine catabolism dioxygenase</fullName>
    </submittedName>
</protein>
<dbReference type="AlphaFoldDB" id="A0A0D7ARE6"/>
<dbReference type="GO" id="GO:0046872">
    <property type="term" value="F:metal ion binding"/>
    <property type="evidence" value="ECO:0007669"/>
    <property type="project" value="UniProtKB-KW"/>
</dbReference>
<dbReference type="Gene3D" id="3.60.130.10">
    <property type="entry name" value="Clavaminate synthase-like"/>
    <property type="match status" value="1"/>
</dbReference>
<evidence type="ECO:0000256" key="1">
    <source>
        <dbReference type="ARBA" id="ARBA00005896"/>
    </source>
</evidence>
<dbReference type="FunFam" id="3.60.130.10:FF:000003">
    <property type="entry name" value="Alpha-ketoglutarate-dependent taurine dioxygenase"/>
    <property type="match status" value="1"/>
</dbReference>
<dbReference type="Pfam" id="PF02668">
    <property type="entry name" value="TauD"/>
    <property type="match status" value="1"/>
</dbReference>